<proteinExistence type="predicted"/>
<evidence type="ECO:0000256" key="1">
    <source>
        <dbReference type="SAM" id="Phobius"/>
    </source>
</evidence>
<keyword evidence="1" id="KW-1133">Transmembrane helix</keyword>
<name>A0AAP8QA35_BRELA</name>
<evidence type="ECO:0000313" key="3">
    <source>
        <dbReference type="Proteomes" id="UP000239759"/>
    </source>
</evidence>
<comment type="caution">
    <text evidence="2">The sequence shown here is derived from an EMBL/GenBank/DDBJ whole genome shotgun (WGS) entry which is preliminary data.</text>
</comment>
<feature type="transmembrane region" description="Helical" evidence="1">
    <location>
        <begin position="47"/>
        <end position="65"/>
    </location>
</feature>
<gene>
    <name evidence="2" type="ORF">C4A77_19145</name>
</gene>
<keyword evidence="1" id="KW-0472">Membrane</keyword>
<organism evidence="2 3">
    <name type="scientific">Brevibacillus laterosporus</name>
    <name type="common">Bacillus laterosporus</name>
    <dbReference type="NCBI Taxonomy" id="1465"/>
    <lineage>
        <taxon>Bacteria</taxon>
        <taxon>Bacillati</taxon>
        <taxon>Bacillota</taxon>
        <taxon>Bacilli</taxon>
        <taxon>Bacillales</taxon>
        <taxon>Paenibacillaceae</taxon>
        <taxon>Brevibacillus</taxon>
    </lineage>
</organism>
<protein>
    <submittedName>
        <fullName evidence="2">Uncharacterized protein</fullName>
    </submittedName>
</protein>
<sequence>MLFIILIGAVVTLLLLKSVFSKNITYIVFSLLLISVLVWQQISMEHANNLFVITLILAFTIKVIADQRKG</sequence>
<dbReference type="AlphaFoldDB" id="A0AAP8QA35"/>
<dbReference type="Proteomes" id="UP000239759">
    <property type="component" value="Unassembled WGS sequence"/>
</dbReference>
<accession>A0AAP8QA35</accession>
<reference evidence="2 3" key="1">
    <citation type="submission" date="2018-02" db="EMBL/GenBank/DDBJ databases">
        <title>Comparative analysis of genomes of three Brevibacillus laterosporus strains producers of potent antimicrobials isolated from silage.</title>
        <authorList>
            <person name="Kojic M."/>
            <person name="Miljkovic M."/>
            <person name="Studholme D."/>
            <person name="Filipic B."/>
        </authorList>
    </citation>
    <scope>NUCLEOTIDE SEQUENCE [LARGE SCALE GENOMIC DNA]</scope>
    <source>
        <strain evidence="2 3">BGSP11</strain>
    </source>
</reference>
<evidence type="ECO:0000313" key="2">
    <source>
        <dbReference type="EMBL" id="PPA93324.1"/>
    </source>
</evidence>
<keyword evidence="1" id="KW-0812">Transmembrane</keyword>
<dbReference type="EMBL" id="PRKQ01000027">
    <property type="protein sequence ID" value="PPA93324.1"/>
    <property type="molecule type" value="Genomic_DNA"/>
</dbReference>